<dbReference type="GO" id="GO:0071555">
    <property type="term" value="P:cell wall organization"/>
    <property type="evidence" value="ECO:0007669"/>
    <property type="project" value="UniProtKB-KW"/>
</dbReference>
<dbReference type="Proteomes" id="UP000016646">
    <property type="component" value="Unassembled WGS sequence"/>
</dbReference>
<comment type="caution">
    <text evidence="7">The sequence shown here is derived from an EMBL/GenBank/DDBJ whole genome shotgun (WGS) entry which is preliminary data.</text>
</comment>
<evidence type="ECO:0000313" key="7">
    <source>
        <dbReference type="EMBL" id="ERF59656.1"/>
    </source>
</evidence>
<evidence type="ECO:0000313" key="10">
    <source>
        <dbReference type="Proteomes" id="UP000016646"/>
    </source>
</evidence>
<organism evidence="7 9">
    <name type="scientific">Treponema socranskii subsp. socranskii VPI DR56BR1116 = ATCC 35536</name>
    <dbReference type="NCBI Taxonomy" id="1125725"/>
    <lineage>
        <taxon>Bacteria</taxon>
        <taxon>Pseudomonadati</taxon>
        <taxon>Spirochaetota</taxon>
        <taxon>Spirochaetia</taxon>
        <taxon>Spirochaetales</taxon>
        <taxon>Treponemataceae</taxon>
        <taxon>Treponema</taxon>
    </lineage>
</organism>
<sequence>MFAFTIAPLSPRFLADGGERFLQSPFWAAFKSLHGWKSLFFDVRSEGGGAFTVSVLVRRFAKYFSIAYIPMMPSFFYGDTGSDDGTLQNLSTKADEKENGSVVRQEDAASYAQFLAEFSESLKDFLPKYTLCIRFDSSLDFYSISSRDFFVAELKQAAASEKLAIVKTKTDIQPPDTTLIDLTKSEDELLSAMRSKWRYNIRLAQKKGVVVRAYRARTDKADNSSLDSDASRALDIFYELYKTTASRDGIAIHAKKYYEDLFALSAAHKDAPLITVYIASHEGENLASIITLFSKSEAVYLYGASSNAKRNLMPAYLLQWTAICDAKSYGSAVYDFYGMPPSDDKNHPMYGLYLFKTGFGGRIVHRPGSLDFPLSPLYAPYAFAESARAFYHKRIKKILAGRAL</sequence>
<evidence type="ECO:0000256" key="5">
    <source>
        <dbReference type="ARBA" id="ARBA00023315"/>
    </source>
</evidence>
<name>U2LL00_TRESO</name>
<dbReference type="eggNOG" id="COG2348">
    <property type="taxonomic scope" value="Bacteria"/>
</dbReference>
<evidence type="ECO:0000313" key="8">
    <source>
        <dbReference type="EMBL" id="ERK04936.1"/>
    </source>
</evidence>
<dbReference type="STRING" id="1125725.HMPREF1325_1103"/>
<dbReference type="Pfam" id="PF02388">
    <property type="entry name" value="FemAB"/>
    <property type="match status" value="2"/>
</dbReference>
<evidence type="ECO:0000256" key="1">
    <source>
        <dbReference type="ARBA" id="ARBA00009943"/>
    </source>
</evidence>
<dbReference type="PROSITE" id="PS51191">
    <property type="entry name" value="FEMABX"/>
    <property type="match status" value="1"/>
</dbReference>
<evidence type="ECO:0000256" key="2">
    <source>
        <dbReference type="ARBA" id="ARBA00022679"/>
    </source>
</evidence>
<reference evidence="9 10" key="1">
    <citation type="submission" date="2013-08" db="EMBL/GenBank/DDBJ databases">
        <authorList>
            <person name="Durkin A.S."/>
            <person name="Haft D.R."/>
            <person name="McCorrison J."/>
            <person name="Torralba M."/>
            <person name="Gillis M."/>
            <person name="Haft D.H."/>
            <person name="Methe B."/>
            <person name="Sutton G."/>
            <person name="Nelson K.E."/>
        </authorList>
    </citation>
    <scope>NUCLEOTIDE SEQUENCE [LARGE SCALE GENOMIC DNA]</scope>
    <source>
        <strain evidence="8 10">ATCC 35536</strain>
        <strain evidence="7 9">VPI DR56BR1116</strain>
    </source>
</reference>
<keyword evidence="6" id="KW-0961">Cell wall biogenesis/degradation</keyword>
<dbReference type="EMBL" id="AVQI01000008">
    <property type="protein sequence ID" value="ERK04936.1"/>
    <property type="molecule type" value="Genomic_DNA"/>
</dbReference>
<accession>U2LL00</accession>
<comment type="similarity">
    <text evidence="1">Belongs to the FemABX family.</text>
</comment>
<dbReference type="Gene3D" id="3.40.630.30">
    <property type="match status" value="2"/>
</dbReference>
<proteinExistence type="inferred from homology"/>
<protein>
    <submittedName>
        <fullName evidence="7">Acetyltransferase (GNAT) domain protein</fullName>
    </submittedName>
</protein>
<keyword evidence="4" id="KW-0573">Peptidoglycan synthesis</keyword>
<keyword evidence="3" id="KW-0133">Cell shape</keyword>
<evidence type="ECO:0000313" key="9">
    <source>
        <dbReference type="Proteomes" id="UP000016412"/>
    </source>
</evidence>
<dbReference type="InterPro" id="IPR050644">
    <property type="entry name" value="PG_Glycine_Bridge_Synth"/>
</dbReference>
<dbReference type="AlphaFoldDB" id="U2LL00"/>
<dbReference type="PANTHER" id="PTHR36174">
    <property type="entry name" value="LIPID II:GLYCINE GLYCYLTRANSFERASE"/>
    <property type="match status" value="1"/>
</dbReference>
<dbReference type="RefSeq" id="WP_021331388.1">
    <property type="nucleotide sequence ID" value="NZ_AUZJ01000064.1"/>
</dbReference>
<dbReference type="InterPro" id="IPR016181">
    <property type="entry name" value="Acyl_CoA_acyltransferase"/>
</dbReference>
<dbReference type="GO" id="GO:0009252">
    <property type="term" value="P:peptidoglycan biosynthetic process"/>
    <property type="evidence" value="ECO:0007669"/>
    <property type="project" value="UniProtKB-KW"/>
</dbReference>
<dbReference type="Proteomes" id="UP000016412">
    <property type="component" value="Unassembled WGS sequence"/>
</dbReference>
<keyword evidence="5" id="KW-0012">Acyltransferase</keyword>
<dbReference type="SUPFAM" id="SSF55729">
    <property type="entry name" value="Acyl-CoA N-acyltransferases (Nat)"/>
    <property type="match status" value="1"/>
</dbReference>
<keyword evidence="10" id="KW-1185">Reference proteome</keyword>
<evidence type="ECO:0000256" key="4">
    <source>
        <dbReference type="ARBA" id="ARBA00022984"/>
    </source>
</evidence>
<dbReference type="GO" id="GO:0016755">
    <property type="term" value="F:aminoacyltransferase activity"/>
    <property type="evidence" value="ECO:0007669"/>
    <property type="project" value="InterPro"/>
</dbReference>
<dbReference type="OrthoDB" id="9785911at2"/>
<dbReference type="PATRIC" id="fig|1125725.3.peg.2403"/>
<evidence type="ECO:0000256" key="3">
    <source>
        <dbReference type="ARBA" id="ARBA00022960"/>
    </source>
</evidence>
<evidence type="ECO:0000256" key="6">
    <source>
        <dbReference type="ARBA" id="ARBA00023316"/>
    </source>
</evidence>
<dbReference type="InterPro" id="IPR003447">
    <property type="entry name" value="FEMABX"/>
</dbReference>
<keyword evidence="2 7" id="KW-0808">Transferase</keyword>
<dbReference type="GO" id="GO:0008360">
    <property type="term" value="P:regulation of cell shape"/>
    <property type="evidence" value="ECO:0007669"/>
    <property type="project" value="UniProtKB-KW"/>
</dbReference>
<dbReference type="PANTHER" id="PTHR36174:SF1">
    <property type="entry name" value="LIPID II:GLYCINE GLYCYLTRANSFERASE"/>
    <property type="match status" value="1"/>
</dbReference>
<gene>
    <name evidence="8" type="ORF">HMPREF0860_1241</name>
    <name evidence="7" type="ORF">HMPREF1325_1103</name>
</gene>
<dbReference type="EMBL" id="AUZJ01000064">
    <property type="protein sequence ID" value="ERF59656.1"/>
    <property type="molecule type" value="Genomic_DNA"/>
</dbReference>